<feature type="region of interest" description="Disordered" evidence="1">
    <location>
        <begin position="342"/>
        <end position="420"/>
    </location>
</feature>
<name>A0A9Q8QBY4_9HYPO</name>
<organism evidence="2 3">
    <name type="scientific">Purpureocillium takamizusanense</name>
    <dbReference type="NCBI Taxonomy" id="2060973"/>
    <lineage>
        <taxon>Eukaryota</taxon>
        <taxon>Fungi</taxon>
        <taxon>Dikarya</taxon>
        <taxon>Ascomycota</taxon>
        <taxon>Pezizomycotina</taxon>
        <taxon>Sordariomycetes</taxon>
        <taxon>Hypocreomycetidae</taxon>
        <taxon>Hypocreales</taxon>
        <taxon>Ophiocordycipitaceae</taxon>
        <taxon>Purpureocillium</taxon>
    </lineage>
</organism>
<feature type="compositionally biased region" description="Acidic residues" evidence="1">
    <location>
        <begin position="346"/>
        <end position="360"/>
    </location>
</feature>
<dbReference type="OrthoDB" id="245563at2759"/>
<feature type="compositionally biased region" description="Polar residues" evidence="1">
    <location>
        <begin position="403"/>
        <end position="418"/>
    </location>
</feature>
<gene>
    <name evidence="2" type="ORF">JDV02_004159</name>
</gene>
<dbReference type="AlphaFoldDB" id="A0A9Q8QBY4"/>
<evidence type="ECO:0000313" key="2">
    <source>
        <dbReference type="EMBL" id="UNI17844.1"/>
    </source>
</evidence>
<dbReference type="Proteomes" id="UP000829364">
    <property type="component" value="Chromosome 3"/>
</dbReference>
<protein>
    <submittedName>
        <fullName evidence="2">Ribonuclease H</fullName>
        <ecNumber evidence="2">3.1.26.4</ecNumber>
    </submittedName>
</protein>
<dbReference type="Gene3D" id="3.30.420.10">
    <property type="entry name" value="Ribonuclease H-like superfamily/Ribonuclease H"/>
    <property type="match status" value="1"/>
</dbReference>
<keyword evidence="2" id="KW-0378">Hydrolase</keyword>
<evidence type="ECO:0000313" key="3">
    <source>
        <dbReference type="Proteomes" id="UP000829364"/>
    </source>
</evidence>
<dbReference type="EMBL" id="CP086356">
    <property type="protein sequence ID" value="UNI17844.1"/>
    <property type="molecule type" value="Genomic_DNA"/>
</dbReference>
<feature type="region of interest" description="Disordered" evidence="1">
    <location>
        <begin position="73"/>
        <end position="148"/>
    </location>
</feature>
<feature type="region of interest" description="Disordered" evidence="1">
    <location>
        <begin position="434"/>
        <end position="463"/>
    </location>
</feature>
<dbReference type="GO" id="GO:0003676">
    <property type="term" value="F:nucleic acid binding"/>
    <property type="evidence" value="ECO:0007669"/>
    <property type="project" value="InterPro"/>
</dbReference>
<accession>A0A9Q8QBY4</accession>
<reference evidence="2" key="1">
    <citation type="submission" date="2021-11" db="EMBL/GenBank/DDBJ databases">
        <title>Purpureocillium_takamizusanense_genome.</title>
        <authorList>
            <person name="Nguyen N.-H."/>
        </authorList>
    </citation>
    <scope>NUCLEOTIDE SEQUENCE</scope>
    <source>
        <strain evidence="2">PT3</strain>
    </source>
</reference>
<dbReference type="KEGG" id="ptkz:JDV02_004159"/>
<dbReference type="GeneID" id="72066114"/>
<feature type="compositionally biased region" description="Polar residues" evidence="1">
    <location>
        <begin position="119"/>
        <end position="132"/>
    </location>
</feature>
<evidence type="ECO:0000256" key="1">
    <source>
        <dbReference type="SAM" id="MobiDB-lite"/>
    </source>
</evidence>
<sequence length="566" mass="60677">MDPNGFYPSRPQGDMAGWDTTWLGNYGMAFTNGGMAPMNPSPMTSAPVVPYPTAFNLGAGPVTGYLAPQQMGMNPGHAPHHGPNGRNIAGDWMPTRPRSSRYGQGTPRPSPLNRPVTVTPASSRAQHAQTNPSERHEDGTALNANGQPIANLFDPSSVACRREPVAVYNHEKSLLQLESPVPEHMGPRVFPRCDRESLVVCCGVAVPGGPRAAWSVFCGWGSKYNEKGVLGPESGVTLSEHGVQAYAASKAVNIVRKLHQGDRTLRHVYIVSSSKYVESSLTVNSSWFESSKDGGMDAAQVIRDTLAGIKDFERSRASRRNKSIKLWYVPLEENKQAQELAAQALEAEDEVGEEGSDDTFDQWSDQGPDGMAEEPSRQSNQKSSPGSSEGTVKGADQGRTRESSQGTILESSHQSCSGLSPGMFPVASLALAPGSPLGSTHGEAPGSSPGTPMESPETVEATVEPAGRAQITVADETETPMLTTVPTAFEAGRMGLPFAEPAEADPEGGQVEISEDTLYSHMSPEERQWMRDWADQMAEEAMAAQAREPEAPRTVSLRDLSYSTLE</sequence>
<dbReference type="RefSeq" id="XP_047841325.1">
    <property type="nucleotide sequence ID" value="XM_047985348.1"/>
</dbReference>
<feature type="compositionally biased region" description="Polar residues" evidence="1">
    <location>
        <begin position="377"/>
        <end position="390"/>
    </location>
</feature>
<keyword evidence="3" id="KW-1185">Reference proteome</keyword>
<feature type="region of interest" description="Disordered" evidence="1">
    <location>
        <begin position="540"/>
        <end position="566"/>
    </location>
</feature>
<proteinExistence type="predicted"/>
<dbReference type="EC" id="3.1.26.4" evidence="2"/>
<dbReference type="GO" id="GO:0004523">
    <property type="term" value="F:RNA-DNA hybrid ribonuclease activity"/>
    <property type="evidence" value="ECO:0007669"/>
    <property type="project" value="UniProtKB-EC"/>
</dbReference>
<dbReference type="InterPro" id="IPR036397">
    <property type="entry name" value="RNaseH_sf"/>
</dbReference>